<keyword evidence="5" id="KW-1185">Reference proteome</keyword>
<gene>
    <name evidence="4" type="ORF">K7G82_06740</name>
</gene>
<dbReference type="InterPro" id="IPR007506">
    <property type="entry name" value="PMDh-L-like_dom"/>
</dbReference>
<proteinExistence type="predicted"/>
<dbReference type="Pfam" id="PF04412">
    <property type="entry name" value="AcnX"/>
    <property type="match status" value="1"/>
</dbReference>
<dbReference type="PANTHER" id="PTHR36577">
    <property type="entry name" value="DUF521 DOMAIN PROTEIN (AFU_ORTHOLOGUE AFUA_6G00490)"/>
    <property type="match status" value="1"/>
</dbReference>
<protein>
    <submittedName>
        <fullName evidence="4">Aconitase X catalytic domain-containing protein</fullName>
    </submittedName>
</protein>
<comment type="caution">
    <text evidence="4">The sequence shown here is derived from an EMBL/GenBank/DDBJ whole genome shotgun (WGS) entry which is preliminary data.</text>
</comment>
<dbReference type="EMBL" id="JAINVV010000004">
    <property type="protein sequence ID" value="MBY8821981.1"/>
    <property type="molecule type" value="Genomic_DNA"/>
</dbReference>
<dbReference type="RefSeq" id="WP_222989102.1">
    <property type="nucleotide sequence ID" value="NZ_JAINVV010000004.1"/>
</dbReference>
<feature type="domain" description="Phosphomevalonate dehydratase large subunit-like" evidence="3">
    <location>
        <begin position="1"/>
        <end position="403"/>
    </location>
</feature>
<keyword evidence="1" id="KW-0408">Iron</keyword>
<dbReference type="Proteomes" id="UP000706039">
    <property type="component" value="Unassembled WGS sequence"/>
</dbReference>
<accession>A0ABS7PL11</accession>
<evidence type="ECO:0000256" key="1">
    <source>
        <dbReference type="ARBA" id="ARBA00023004"/>
    </source>
</evidence>
<dbReference type="PANTHER" id="PTHR36577:SF3">
    <property type="entry name" value="DUF521 DOMAIN PROTEIN (AFU_ORTHOLOGUE AFUA_6G00490)"/>
    <property type="match status" value="1"/>
</dbReference>
<reference evidence="4 5" key="1">
    <citation type="submission" date="2021-08" db="EMBL/GenBank/DDBJ databases">
        <authorList>
            <person name="Tuo L."/>
        </authorList>
    </citation>
    <scope>NUCLEOTIDE SEQUENCE [LARGE SCALE GENOMIC DNA]</scope>
    <source>
        <strain evidence="4 5">JCM 31229</strain>
    </source>
</reference>
<evidence type="ECO:0000256" key="2">
    <source>
        <dbReference type="ARBA" id="ARBA00023239"/>
    </source>
</evidence>
<organism evidence="4 5">
    <name type="scientific">Sphingomonas colocasiae</name>
    <dbReference type="NCBI Taxonomy" id="1848973"/>
    <lineage>
        <taxon>Bacteria</taxon>
        <taxon>Pseudomonadati</taxon>
        <taxon>Pseudomonadota</taxon>
        <taxon>Alphaproteobacteria</taxon>
        <taxon>Sphingomonadales</taxon>
        <taxon>Sphingomonadaceae</taxon>
        <taxon>Sphingomonas</taxon>
    </lineage>
</organism>
<name>A0ABS7PL11_9SPHN</name>
<sequence>MELEPIDRALLDGDHGAAAARAMAMLVRYGEAGGAPRFVSIESAHIDGCLYHGPSSIDFARRFADLGGRVRVPTTLNVAAVDVVHPGWHCGPPELIDAQRELTDLHERLGCVATLTCAPYQRMVRPRPGEHVAWAESNAIVFVNSVLGARTDRYGDFTDLCAALTGRVPLAGLHRDENRRPRCMVAVPGLEAAGLPRDLYFAAVGYVIGQRAPGQVPLVRGVPVDATEDELKALGAAGASSGSLALFHAEGVTPEAQWAAEQAARAPLAEIAIQAADLHDAVSRLCPVVEGEAVAAVCLGTPHYSLDEFRILNAVLDGRGPAEGVALYVSTSREIAAAVEHDPAFAPLRRFDARIVVDTCTYLAPVVRNTQGAILTTSAKYAHYGPGNLQRRVGLMTLERCIRSAALGRVAPPC</sequence>
<keyword evidence="2" id="KW-0456">Lyase</keyword>
<evidence type="ECO:0000313" key="5">
    <source>
        <dbReference type="Proteomes" id="UP000706039"/>
    </source>
</evidence>
<evidence type="ECO:0000259" key="3">
    <source>
        <dbReference type="Pfam" id="PF04412"/>
    </source>
</evidence>
<evidence type="ECO:0000313" key="4">
    <source>
        <dbReference type="EMBL" id="MBY8821981.1"/>
    </source>
</evidence>